<dbReference type="EMBL" id="WSGM01000445">
    <property type="protein sequence ID" value="KAE9721409.1"/>
    <property type="molecule type" value="Genomic_DNA"/>
</dbReference>
<feature type="non-terminal residue" evidence="1">
    <location>
        <position position="57"/>
    </location>
</feature>
<dbReference type="AlphaFoldDB" id="A0A6N6WNT7"/>
<gene>
    <name evidence="1" type="ORF">GP711_27275</name>
</gene>
<proteinExistence type="predicted"/>
<evidence type="ECO:0000313" key="2">
    <source>
        <dbReference type="Proteomes" id="UP000437875"/>
    </source>
</evidence>
<organism evidence="1 2">
    <name type="scientific">Escherichia coli</name>
    <dbReference type="NCBI Taxonomy" id="562"/>
    <lineage>
        <taxon>Bacteria</taxon>
        <taxon>Pseudomonadati</taxon>
        <taxon>Pseudomonadota</taxon>
        <taxon>Gammaproteobacteria</taxon>
        <taxon>Enterobacterales</taxon>
        <taxon>Enterobacteriaceae</taxon>
        <taxon>Escherichia</taxon>
    </lineage>
</organism>
<protein>
    <submittedName>
        <fullName evidence="1">Phage recombination protein Bet</fullName>
    </submittedName>
</protein>
<reference evidence="1 2" key="1">
    <citation type="submission" date="2019-10" db="EMBL/GenBank/DDBJ databases">
        <title>Antimicrobial-resistant enteric bacteria are widely distributed amongst people, animals and the environment in northern Tanzania.</title>
        <authorList>
            <person name="Subbiah M."/>
            <person name="Call D.R."/>
        </authorList>
    </citation>
    <scope>NUCLEOTIDE SEQUENCE [LARGE SCALE GENOMIC DNA]</scope>
    <source>
        <strain evidence="1 2">TzEc067</strain>
    </source>
</reference>
<dbReference type="Proteomes" id="UP000437875">
    <property type="component" value="Unassembled WGS sequence"/>
</dbReference>
<accession>A0A6N6WNT7</accession>
<sequence>MSTALATLAGKLAERVGMDSVDPQELITTLRQTAFKGDASDAQFIALLIVANQYGLN</sequence>
<evidence type="ECO:0000313" key="1">
    <source>
        <dbReference type="EMBL" id="KAE9721409.1"/>
    </source>
</evidence>
<name>A0A6N6WNT7_ECOLX</name>
<comment type="caution">
    <text evidence="1">The sequence shown here is derived from an EMBL/GenBank/DDBJ whole genome shotgun (WGS) entry which is preliminary data.</text>
</comment>